<dbReference type="OrthoDB" id="7416805at2"/>
<proteinExistence type="predicted"/>
<evidence type="ECO:0000313" key="2">
    <source>
        <dbReference type="Proteomes" id="UP000218151"/>
    </source>
</evidence>
<gene>
    <name evidence="1" type="ORF">CKY28_02680</name>
</gene>
<reference evidence="2" key="1">
    <citation type="submission" date="2017-09" db="EMBL/GenBank/DDBJ databases">
        <authorList>
            <person name="Feng G."/>
            <person name="Zhu H."/>
        </authorList>
    </citation>
    <scope>NUCLEOTIDE SEQUENCE [LARGE SCALE GENOMIC DNA]</scope>
    <source>
        <strain evidence="2">1PNM-20</strain>
    </source>
</reference>
<evidence type="ECO:0000313" key="1">
    <source>
        <dbReference type="EMBL" id="PAX09806.1"/>
    </source>
</evidence>
<name>A0A2A2SKM8_9SPHN</name>
<protein>
    <recommendedName>
        <fullName evidence="3">Preprotein translocase subunit YajC</fullName>
    </recommendedName>
</protein>
<dbReference type="AlphaFoldDB" id="A0A2A2SKM8"/>
<accession>A0A2A2SKM8</accession>
<comment type="caution">
    <text evidence="1">The sequence shown here is derived from an EMBL/GenBank/DDBJ whole genome shotgun (WGS) entry which is preliminary data.</text>
</comment>
<keyword evidence="2" id="KW-1185">Reference proteome</keyword>
<dbReference type="EMBL" id="NSLI01000001">
    <property type="protein sequence ID" value="PAX09806.1"/>
    <property type="molecule type" value="Genomic_DNA"/>
</dbReference>
<organism evidence="1 2">
    <name type="scientific">Sphingomonas lenta</name>
    <dbReference type="NCBI Taxonomy" id="1141887"/>
    <lineage>
        <taxon>Bacteria</taxon>
        <taxon>Pseudomonadati</taxon>
        <taxon>Pseudomonadota</taxon>
        <taxon>Alphaproteobacteria</taxon>
        <taxon>Sphingomonadales</taxon>
        <taxon>Sphingomonadaceae</taxon>
        <taxon>Sphingomonas</taxon>
    </lineage>
</organism>
<sequence>MPLGLGASALALASPAAAQERPRTFVQPYVEASQTLAADLEGDDVVTFTTLSAGVDAAVQTKRAEAQVSYRYDRFFSWDEDDGDGDAHTGLARGLYRITPNIGIEGGALATRTRVDNRGAAPGLLIGDDIDNVSQLYSLFGGVAISQPIGPTQLDTAYRIGYTKVEAPDSVLLAPGLGRRDFYDDATSHIGTVRLSTAPGQVAPVGLALSGAFDRERAGQLDQRYDGWLVRGDVLAPVSPTVALTAGVGYEEISVSSRDPLLSPGGAPVLDEDGRFVTDPDSPRRIDYLTDGVYYDVGVIWRPNRRTQVTAAVGERFGGFSGTGSISYQSPKGVGVGVVVYDGIQTFGRQLRQGLANLPTEFVAVRDQLTQQFNGCVFGSDVQTPGGCLNAVLQSVNATSFRARGVDGVGSAARGPHQFGVGAGYANRRLHTDRLPLGVAVFGTEDESAYLSGFYSRSLTEVSGYSLQAFFNYFNTIGVGDDEVYATGAVASYFHSFGRLQTTASAGLYSFQVGDFDDRLTAQALLAARYNF</sequence>
<evidence type="ECO:0008006" key="3">
    <source>
        <dbReference type="Google" id="ProtNLM"/>
    </source>
</evidence>
<dbReference type="SUPFAM" id="SSF56935">
    <property type="entry name" value="Porins"/>
    <property type="match status" value="1"/>
</dbReference>
<dbReference type="Proteomes" id="UP000218151">
    <property type="component" value="Unassembled WGS sequence"/>
</dbReference>